<keyword evidence="3" id="KW-1185">Reference proteome</keyword>
<dbReference type="Proteomes" id="UP000286045">
    <property type="component" value="Unassembled WGS sequence"/>
</dbReference>
<comment type="caution">
    <text evidence="2">The sequence shown here is derived from an EMBL/GenBank/DDBJ whole genome shotgun (WGS) entry which is preliminary data.</text>
</comment>
<feature type="compositionally biased region" description="Polar residues" evidence="1">
    <location>
        <begin position="54"/>
        <end position="69"/>
    </location>
</feature>
<dbReference type="EMBL" id="RYZI01000206">
    <property type="protein sequence ID" value="RWA08326.1"/>
    <property type="molecule type" value="Genomic_DNA"/>
</dbReference>
<evidence type="ECO:0000313" key="3">
    <source>
        <dbReference type="Proteomes" id="UP000286045"/>
    </source>
</evidence>
<reference evidence="2 3" key="1">
    <citation type="submission" date="2018-12" db="EMBL/GenBank/DDBJ databases">
        <title>Draft genome sequence of Xylaria grammica IHI A82.</title>
        <authorList>
            <person name="Buettner E."/>
            <person name="Kellner H."/>
        </authorList>
    </citation>
    <scope>NUCLEOTIDE SEQUENCE [LARGE SCALE GENOMIC DNA]</scope>
    <source>
        <strain evidence="2 3">IHI A82</strain>
    </source>
</reference>
<organism evidence="2 3">
    <name type="scientific">Xylaria grammica</name>
    <dbReference type="NCBI Taxonomy" id="363999"/>
    <lineage>
        <taxon>Eukaryota</taxon>
        <taxon>Fungi</taxon>
        <taxon>Dikarya</taxon>
        <taxon>Ascomycota</taxon>
        <taxon>Pezizomycotina</taxon>
        <taxon>Sordariomycetes</taxon>
        <taxon>Xylariomycetidae</taxon>
        <taxon>Xylariales</taxon>
        <taxon>Xylariaceae</taxon>
        <taxon>Xylaria</taxon>
    </lineage>
</organism>
<protein>
    <submittedName>
        <fullName evidence="2">Uncharacterized protein</fullName>
    </submittedName>
</protein>
<gene>
    <name evidence="2" type="ORF">EKO27_g6783</name>
</gene>
<dbReference type="AlphaFoldDB" id="A0A439D1S3"/>
<sequence length="236" mass="25021">MSSHIPAEEQLEPLASVCDNNGGFEDNYTPTRPPQYNDRNQPSGRVLPGGPSTVPRTVVTSQAPDNPTSPELEGVGQHYPALNSTATGVVDGVVTVAAASIPPHQPYPDPIPRAYVLFHVNRSYNGAHQPLTEGAIAALDHDFAHGSASGNVGEWIHGRSQFTRANPVNPSISVLQCPRTYTVTRTGSTVLSSWSIVSSTHQVSSTGHVADDVCAVGQQFADVSAPIGRRLLDEDL</sequence>
<evidence type="ECO:0000256" key="1">
    <source>
        <dbReference type="SAM" id="MobiDB-lite"/>
    </source>
</evidence>
<proteinExistence type="predicted"/>
<evidence type="ECO:0000313" key="2">
    <source>
        <dbReference type="EMBL" id="RWA08326.1"/>
    </source>
</evidence>
<feature type="region of interest" description="Disordered" evidence="1">
    <location>
        <begin position="1"/>
        <end position="74"/>
    </location>
</feature>
<accession>A0A439D1S3</accession>
<name>A0A439D1S3_9PEZI</name>